<protein>
    <submittedName>
        <fullName evidence="1">Uncharacterized protein</fullName>
    </submittedName>
</protein>
<proteinExistence type="predicted"/>
<evidence type="ECO:0000313" key="2">
    <source>
        <dbReference type="Proteomes" id="UP000007842"/>
    </source>
</evidence>
<dbReference type="EMBL" id="CP003219">
    <property type="protein sequence ID" value="AEW96480.1"/>
    <property type="molecule type" value="Genomic_DNA"/>
</dbReference>
<dbReference type="AlphaFoldDB" id="G8WXH0"/>
<organism evidence="1 2">
    <name type="scientific">Streptantibioticus cattleyicolor (strain ATCC 35852 / DSM 46488 / JCM 4925 / NBRC 14057 / NRRL 8057)</name>
    <name type="common">Streptomyces cattleya</name>
    <dbReference type="NCBI Taxonomy" id="1003195"/>
    <lineage>
        <taxon>Bacteria</taxon>
        <taxon>Bacillati</taxon>
        <taxon>Actinomycetota</taxon>
        <taxon>Actinomycetes</taxon>
        <taxon>Kitasatosporales</taxon>
        <taxon>Streptomycetaceae</taxon>
        <taxon>Streptantibioticus</taxon>
    </lineage>
</organism>
<dbReference type="KEGG" id="scy:SCATT_41090"/>
<dbReference type="PATRIC" id="fig|1003195.29.peg.4107"/>
<reference evidence="2" key="1">
    <citation type="submission" date="2011-12" db="EMBL/GenBank/DDBJ databases">
        <title>Complete genome sequence of Streptomyces cattleya strain DSM 46488.</title>
        <authorList>
            <person name="Ou H.-Y."/>
            <person name="Li P."/>
            <person name="Zhao C."/>
            <person name="O'Hagan D."/>
            <person name="Deng Z."/>
        </authorList>
    </citation>
    <scope>NUCLEOTIDE SEQUENCE [LARGE SCALE GENOMIC DNA]</scope>
    <source>
        <strain evidence="2">ATCC 35852 / DSM 46488 / JCM 4925 / NBRC 14057 / NRRL 8057</strain>
    </source>
</reference>
<dbReference type="HOGENOM" id="CLU_3205666_0_0_11"/>
<sequence length="45" mass="4546">MFAMVRAGTVIKGSLCVAARDRACGTCVTAVPSRALASSATRSTT</sequence>
<keyword evidence="2" id="KW-1185">Reference proteome</keyword>
<dbReference type="STRING" id="1003195.SCATT_41090"/>
<accession>G8WXH0</accession>
<evidence type="ECO:0000313" key="1">
    <source>
        <dbReference type="EMBL" id="AEW96480.1"/>
    </source>
</evidence>
<name>G8WXH0_STREN</name>
<gene>
    <name evidence="1" type="ordered locus">SCATT_41090</name>
</gene>
<dbReference type="Proteomes" id="UP000007842">
    <property type="component" value="Chromosome"/>
</dbReference>